<feature type="region of interest" description="Disordered" evidence="1">
    <location>
        <begin position="62"/>
        <end position="90"/>
    </location>
</feature>
<name>A0A8X6LYC2_TRICU</name>
<dbReference type="AlphaFoldDB" id="A0A8X6LYC2"/>
<evidence type="ECO:0000313" key="2">
    <source>
        <dbReference type="EMBL" id="GFR25197.1"/>
    </source>
</evidence>
<dbReference type="Proteomes" id="UP000887116">
    <property type="component" value="Unassembled WGS sequence"/>
</dbReference>
<protein>
    <submittedName>
        <fullName evidence="2">Uncharacterized protein</fullName>
    </submittedName>
</protein>
<evidence type="ECO:0000313" key="3">
    <source>
        <dbReference type="Proteomes" id="UP000887116"/>
    </source>
</evidence>
<accession>A0A8X6LYC2</accession>
<reference evidence="2" key="1">
    <citation type="submission" date="2020-07" db="EMBL/GenBank/DDBJ databases">
        <title>Multicomponent nature underlies the extraordinary mechanical properties of spider dragline silk.</title>
        <authorList>
            <person name="Kono N."/>
            <person name="Nakamura H."/>
            <person name="Mori M."/>
            <person name="Yoshida Y."/>
            <person name="Ohtoshi R."/>
            <person name="Malay A.D."/>
            <person name="Moran D.A.P."/>
            <person name="Tomita M."/>
            <person name="Numata K."/>
            <person name="Arakawa K."/>
        </authorList>
    </citation>
    <scope>NUCLEOTIDE SEQUENCE</scope>
</reference>
<evidence type="ECO:0000256" key="1">
    <source>
        <dbReference type="SAM" id="MobiDB-lite"/>
    </source>
</evidence>
<gene>
    <name evidence="2" type="ORF">TNCT_593001</name>
</gene>
<comment type="caution">
    <text evidence="2">The sequence shown here is derived from an EMBL/GenBank/DDBJ whole genome shotgun (WGS) entry which is preliminary data.</text>
</comment>
<proteinExistence type="predicted"/>
<keyword evidence="3" id="KW-1185">Reference proteome</keyword>
<sequence length="90" mass="9842">MSHLQCFSAQSGLTTKFFHPTHTHESHGTLLPAMPTPQYPSFQARSSSRELSVYVTIAKCSDRRPSNASSGLSTESNNRSSPSGLDLIFQ</sequence>
<feature type="compositionally biased region" description="Polar residues" evidence="1">
    <location>
        <begin position="66"/>
        <end position="83"/>
    </location>
</feature>
<dbReference type="EMBL" id="BMAO01038470">
    <property type="protein sequence ID" value="GFR25197.1"/>
    <property type="molecule type" value="Genomic_DNA"/>
</dbReference>
<organism evidence="2 3">
    <name type="scientific">Trichonephila clavata</name>
    <name type="common">Joro spider</name>
    <name type="synonym">Nephila clavata</name>
    <dbReference type="NCBI Taxonomy" id="2740835"/>
    <lineage>
        <taxon>Eukaryota</taxon>
        <taxon>Metazoa</taxon>
        <taxon>Ecdysozoa</taxon>
        <taxon>Arthropoda</taxon>
        <taxon>Chelicerata</taxon>
        <taxon>Arachnida</taxon>
        <taxon>Araneae</taxon>
        <taxon>Araneomorphae</taxon>
        <taxon>Entelegynae</taxon>
        <taxon>Araneoidea</taxon>
        <taxon>Nephilidae</taxon>
        <taxon>Trichonephila</taxon>
    </lineage>
</organism>